<feature type="domain" description="Outer membrane protein beta-barrel" evidence="2">
    <location>
        <begin position="24"/>
        <end position="168"/>
    </location>
</feature>
<organism evidence="3 4">
    <name type="scientific">Danxiaibacter flavus</name>
    <dbReference type="NCBI Taxonomy" id="3049108"/>
    <lineage>
        <taxon>Bacteria</taxon>
        <taxon>Pseudomonadati</taxon>
        <taxon>Bacteroidota</taxon>
        <taxon>Chitinophagia</taxon>
        <taxon>Chitinophagales</taxon>
        <taxon>Chitinophagaceae</taxon>
        <taxon>Danxiaibacter</taxon>
    </lineage>
</organism>
<dbReference type="Proteomes" id="UP001560573">
    <property type="component" value="Unassembled WGS sequence"/>
</dbReference>
<accession>A0ABV3ZNK9</accession>
<keyword evidence="1" id="KW-0732">Signal</keyword>
<proteinExistence type="predicted"/>
<keyword evidence="4" id="KW-1185">Reference proteome</keyword>
<feature type="signal peptide" evidence="1">
    <location>
        <begin position="1"/>
        <end position="22"/>
    </location>
</feature>
<name>A0ABV3ZNK9_9BACT</name>
<protein>
    <submittedName>
        <fullName evidence="3">Porin family protein</fullName>
    </submittedName>
</protein>
<dbReference type="EMBL" id="JAULBC010000010">
    <property type="protein sequence ID" value="MEX6690706.1"/>
    <property type="molecule type" value="Genomic_DNA"/>
</dbReference>
<dbReference type="RefSeq" id="WP_369332121.1">
    <property type="nucleotide sequence ID" value="NZ_JAULBC010000010.1"/>
</dbReference>
<dbReference type="Pfam" id="PF13568">
    <property type="entry name" value="OMP_b-brl_2"/>
    <property type="match status" value="1"/>
</dbReference>
<gene>
    <name evidence="3" type="ORF">QTN47_24580</name>
</gene>
<reference evidence="3 4" key="1">
    <citation type="submission" date="2023-07" db="EMBL/GenBank/DDBJ databases">
        <authorList>
            <person name="Lian W.-H."/>
        </authorList>
    </citation>
    <scope>NUCLEOTIDE SEQUENCE [LARGE SCALE GENOMIC DNA]</scope>
    <source>
        <strain evidence="3 4">SYSU DXS3180</strain>
    </source>
</reference>
<dbReference type="InterPro" id="IPR025665">
    <property type="entry name" value="Beta-barrel_OMP_2"/>
</dbReference>
<evidence type="ECO:0000256" key="1">
    <source>
        <dbReference type="SAM" id="SignalP"/>
    </source>
</evidence>
<feature type="chain" id="PRO_5046869219" evidence="1">
    <location>
        <begin position="23"/>
        <end position="190"/>
    </location>
</feature>
<evidence type="ECO:0000313" key="4">
    <source>
        <dbReference type="Proteomes" id="UP001560573"/>
    </source>
</evidence>
<comment type="caution">
    <text evidence="3">The sequence shown here is derived from an EMBL/GenBank/DDBJ whole genome shotgun (WGS) entry which is preliminary data.</text>
</comment>
<sequence length="190" mass="21108">MKHLFLSVAVICFFLLGNTAKAQEFGIKGGMSFTDLSNLSGNNRVTGHAGVFLNKRLDRFWSIQPEILYAGMGQRYYTINGDQRTIALDYIQIPFMFQVHPVKQFYFEFGPQLGFNVGANLKYADGDKIGIKDGYSSADVALNLGMGIDANRMLGFYVRYGIGLTDITLDDHRTRANRGVQLGASIKFPG</sequence>
<evidence type="ECO:0000259" key="2">
    <source>
        <dbReference type="Pfam" id="PF13568"/>
    </source>
</evidence>
<evidence type="ECO:0000313" key="3">
    <source>
        <dbReference type="EMBL" id="MEX6690706.1"/>
    </source>
</evidence>